<evidence type="ECO:0000313" key="6">
    <source>
        <dbReference type="EMBL" id="KIO77021.1"/>
    </source>
</evidence>
<protein>
    <submittedName>
        <fullName evidence="6">DoxX family protein</fullName>
    </submittedName>
</protein>
<feature type="transmembrane region" description="Helical" evidence="5">
    <location>
        <begin position="45"/>
        <end position="70"/>
    </location>
</feature>
<dbReference type="STRING" id="1503925.TH53_11670"/>
<evidence type="ECO:0000256" key="1">
    <source>
        <dbReference type="ARBA" id="ARBA00004141"/>
    </source>
</evidence>
<dbReference type="RefSeq" id="WP_041882160.1">
    <property type="nucleotide sequence ID" value="NZ_CP157278.1"/>
</dbReference>
<comment type="subcellular location">
    <subcellularLocation>
        <location evidence="1">Membrane</location>
        <topology evidence="1">Multi-pass membrane protein</topology>
    </subcellularLocation>
</comment>
<dbReference type="InterPro" id="IPR032808">
    <property type="entry name" value="DoxX"/>
</dbReference>
<keyword evidence="2 5" id="KW-0812">Transmembrane</keyword>
<accession>A0A0D0GR83</accession>
<organism evidence="6 7">
    <name type="scientific">Pedobacter lusitanus</name>
    <dbReference type="NCBI Taxonomy" id="1503925"/>
    <lineage>
        <taxon>Bacteria</taxon>
        <taxon>Pseudomonadati</taxon>
        <taxon>Bacteroidota</taxon>
        <taxon>Sphingobacteriia</taxon>
        <taxon>Sphingobacteriales</taxon>
        <taxon>Sphingobacteriaceae</taxon>
        <taxon>Pedobacter</taxon>
    </lineage>
</organism>
<dbReference type="Proteomes" id="UP000032049">
    <property type="component" value="Unassembled WGS sequence"/>
</dbReference>
<keyword evidence="4 5" id="KW-0472">Membrane</keyword>
<dbReference type="EMBL" id="JXRA01000048">
    <property type="protein sequence ID" value="KIO77021.1"/>
    <property type="molecule type" value="Genomic_DNA"/>
</dbReference>
<keyword evidence="7" id="KW-1185">Reference proteome</keyword>
<dbReference type="OrthoDB" id="4732370at2"/>
<sequence length="133" mass="14915">MKEINITYLLARLPIGMSMLGHGLVRLPKLAAFSEWMVSSFSKSVLPGLLVLPFSYLLPVLEMITGLLLLSGLFTRFAVLLGSAIMLALVFGSCMIEQWENVFIQVLYGAYFSLLYRYLNFNSLSADQLIIKK</sequence>
<comment type="caution">
    <text evidence="6">The sequence shown here is derived from an EMBL/GenBank/DDBJ whole genome shotgun (WGS) entry which is preliminary data.</text>
</comment>
<gene>
    <name evidence="6" type="ORF">TH53_11670</name>
</gene>
<dbReference type="GO" id="GO:0016020">
    <property type="term" value="C:membrane"/>
    <property type="evidence" value="ECO:0007669"/>
    <property type="project" value="UniProtKB-SubCell"/>
</dbReference>
<evidence type="ECO:0000256" key="2">
    <source>
        <dbReference type="ARBA" id="ARBA00022692"/>
    </source>
</evidence>
<feature type="transmembrane region" description="Helical" evidence="5">
    <location>
        <begin position="77"/>
        <end position="96"/>
    </location>
</feature>
<dbReference type="Pfam" id="PF07681">
    <property type="entry name" value="DoxX"/>
    <property type="match status" value="1"/>
</dbReference>
<evidence type="ECO:0000256" key="3">
    <source>
        <dbReference type="ARBA" id="ARBA00022989"/>
    </source>
</evidence>
<feature type="transmembrane region" description="Helical" evidence="5">
    <location>
        <begin position="7"/>
        <end position="25"/>
    </location>
</feature>
<evidence type="ECO:0000256" key="5">
    <source>
        <dbReference type="SAM" id="Phobius"/>
    </source>
</evidence>
<reference evidence="6 7" key="1">
    <citation type="submission" date="2015-01" db="EMBL/GenBank/DDBJ databases">
        <title>Draft genome sequence of Pedobacter sp. NL19 isolated from sludge of an effluent treatment pond in an abandoned uranium mine.</title>
        <authorList>
            <person name="Santos T."/>
            <person name="Caetano T."/>
            <person name="Covas C."/>
            <person name="Cruz A."/>
            <person name="Mendo S."/>
        </authorList>
    </citation>
    <scope>NUCLEOTIDE SEQUENCE [LARGE SCALE GENOMIC DNA]</scope>
    <source>
        <strain evidence="6 7">NL19</strain>
    </source>
</reference>
<feature type="transmembrane region" description="Helical" evidence="5">
    <location>
        <begin position="102"/>
        <end position="119"/>
    </location>
</feature>
<evidence type="ECO:0000256" key="4">
    <source>
        <dbReference type="ARBA" id="ARBA00023136"/>
    </source>
</evidence>
<name>A0A0D0GR83_9SPHI</name>
<dbReference type="AlphaFoldDB" id="A0A0D0GR83"/>
<proteinExistence type="predicted"/>
<keyword evidence="3 5" id="KW-1133">Transmembrane helix</keyword>
<evidence type="ECO:0000313" key="7">
    <source>
        <dbReference type="Proteomes" id="UP000032049"/>
    </source>
</evidence>